<dbReference type="VEuPathDB" id="MicrosporidiaDB:AEWD_021050"/>
<dbReference type="VEuPathDB" id="MicrosporidiaDB:M970_021030"/>
<dbReference type="VEuPathDB" id="MicrosporidiaDB:AEWQ_021020"/>
<dbReference type="GO" id="GO:0030687">
    <property type="term" value="C:preribosome, large subunit precursor"/>
    <property type="evidence" value="ECO:0007669"/>
    <property type="project" value="TreeGrafter"/>
</dbReference>
<dbReference type="GO" id="GO:0043021">
    <property type="term" value="F:ribonucleoprotein complex binding"/>
    <property type="evidence" value="ECO:0007669"/>
    <property type="project" value="TreeGrafter"/>
</dbReference>
<reference evidence="2" key="1">
    <citation type="journal article" date="2013" name="Eukaryot. Cell">
        <title>Extremely Reduced Levels of Heterozygosity in the Vertebrate Pathogen Encephalitozoon cuniculi.</title>
        <authorList>
            <person name="Selman M."/>
            <person name="Sak B."/>
            <person name="Kvac M."/>
            <person name="Farinelli L."/>
            <person name="Weiss L.M."/>
            <person name="Corradi N."/>
        </authorList>
    </citation>
    <scope>NUCLEOTIDE SEQUENCE</scope>
</reference>
<dbReference type="PANTHER" id="PTHR17605:SF0">
    <property type="entry name" value="RIBOSOME BIOGENESIS PROTEIN BOP1"/>
    <property type="match status" value="1"/>
</dbReference>
<dbReference type="InterPro" id="IPR028598">
    <property type="entry name" value="BOP1/Erb1"/>
</dbReference>
<dbReference type="GO" id="GO:0070545">
    <property type="term" value="C:PeBoW complex"/>
    <property type="evidence" value="ECO:0007669"/>
    <property type="project" value="TreeGrafter"/>
</dbReference>
<dbReference type="InterPro" id="IPR015943">
    <property type="entry name" value="WD40/YVTN_repeat-like_dom_sf"/>
</dbReference>
<name>M1K8Y5_ENCCN</name>
<dbReference type="EMBL" id="KC513608">
    <property type="protein sequence ID" value="AGE95540.1"/>
    <property type="molecule type" value="Genomic_DNA"/>
</dbReference>
<dbReference type="VEuPathDB" id="MicrosporidiaDB:AEWR_021030"/>
<organism evidence="2">
    <name type="scientific">Encephalitozoon cuniculi</name>
    <name type="common">Microsporidian parasite</name>
    <dbReference type="NCBI Taxonomy" id="6035"/>
    <lineage>
        <taxon>Eukaryota</taxon>
        <taxon>Fungi</taxon>
        <taxon>Fungi incertae sedis</taxon>
        <taxon>Microsporidia</taxon>
        <taxon>Unikaryonidae</taxon>
        <taxon>Encephalitozoon</taxon>
    </lineage>
</organism>
<proteinExistence type="predicted"/>
<dbReference type="VEuPathDB" id="MicrosporidiaDB:ECU02_1070"/>
<dbReference type="PANTHER" id="PTHR17605">
    <property type="entry name" value="RIBOSOME BIOGENESIS PROTEIN BOP1 BLOCK OF PROLIFERATION 1 PROTEIN"/>
    <property type="match status" value="1"/>
</dbReference>
<gene>
    <name evidence="2" type="ORF">ECU02_1070</name>
</gene>
<evidence type="ECO:0000256" key="1">
    <source>
        <dbReference type="SAM" id="MobiDB-lite"/>
    </source>
</evidence>
<feature type="region of interest" description="Disordered" evidence="1">
    <location>
        <begin position="75"/>
        <end position="100"/>
    </location>
</feature>
<accession>M1K8Y5</accession>
<protein>
    <submittedName>
        <fullName evidence="2">Uncharacterized protein</fullName>
    </submittedName>
</protein>
<evidence type="ECO:0000313" key="2">
    <source>
        <dbReference type="EMBL" id="AGE95540.1"/>
    </source>
</evidence>
<sequence length="490" mass="57347">MERIEKFLERRPVKNRRKVKSQGKEFVITKEDVKLIRSYRRNACMDPDVDLYRPLNLSFSRKTMNEGIEIRKRVAPPRTAERSRRKRWSARKETAKEENKNEIGDVWEGEGLDDLNSYEQDMLVKVEEEYSGPVELLRYGREDLERSMRRMYLRLYEPRDGKDYRLKDLIRELPKAETLRPFPEEIGLLFKFEESIRVGISQDFRIAGVGEGRKMGVYELRGFVKLRHVLFDSEIRKIMFTRGGSICVLLASNAVCVVDDVFGEEYPAQEPFFRREFPMWSREDLDQGSRSCVCTVIKADKKMNDMEAHRDGRYISVVCGKRIVVYDLKKRSVLEALRLKGTTPLRAKFQGSSHTMVISTANSLIIYDFSSRRVMKEAKEFSFILDFFSISDDKIVLLNNLNKIIVYDCSRNIVQRTMLQEDVGTEVVQHGRLNLMCVAYPTEMVIFYNNVDTDLVVPVKRIPGRYRNILFHPQLPWLYAANGSELRVFT</sequence>
<dbReference type="Gene3D" id="2.130.10.10">
    <property type="entry name" value="YVTN repeat-like/Quinoprotein amine dehydrogenase"/>
    <property type="match status" value="1"/>
</dbReference>
<dbReference type="GO" id="GO:0000463">
    <property type="term" value="P:maturation of LSU-rRNA from tricistronic rRNA transcript (SSU-rRNA, 5.8S rRNA, LSU-rRNA)"/>
    <property type="evidence" value="ECO:0007669"/>
    <property type="project" value="TreeGrafter"/>
</dbReference>
<feature type="compositionally biased region" description="Basic and acidic residues" evidence="1">
    <location>
        <begin position="90"/>
        <end position="100"/>
    </location>
</feature>
<dbReference type="AlphaFoldDB" id="M1K8Y5"/>
<dbReference type="SUPFAM" id="SSF101908">
    <property type="entry name" value="Putative isomerase YbhE"/>
    <property type="match status" value="1"/>
</dbReference>